<keyword evidence="1" id="KW-0732">Signal</keyword>
<dbReference type="GeneID" id="89929856"/>
<keyword evidence="4" id="KW-1185">Reference proteome</keyword>
<protein>
    <recommendedName>
        <fullName evidence="2">NTF2-like domain-containing protein</fullName>
    </recommendedName>
</protein>
<dbReference type="InterPro" id="IPR058645">
    <property type="entry name" value="NTF2-like_dom_7"/>
</dbReference>
<dbReference type="AlphaFoldDB" id="A0AAV9P4I3"/>
<reference evidence="3 4" key="1">
    <citation type="submission" date="2023-08" db="EMBL/GenBank/DDBJ databases">
        <title>Black Yeasts Isolated from many extreme environments.</title>
        <authorList>
            <person name="Coleine C."/>
            <person name="Stajich J.E."/>
            <person name="Selbmann L."/>
        </authorList>
    </citation>
    <scope>NUCLEOTIDE SEQUENCE [LARGE SCALE GENOMIC DNA]</scope>
    <source>
        <strain evidence="3 4">CCFEE 5935</strain>
    </source>
</reference>
<name>A0AAV9P4I3_9PEZI</name>
<accession>A0AAV9P4I3</accession>
<gene>
    <name evidence="3" type="ORF">LTR77_008523</name>
</gene>
<comment type="caution">
    <text evidence="3">The sequence shown here is derived from an EMBL/GenBank/DDBJ whole genome shotgun (WGS) entry which is preliminary data.</text>
</comment>
<evidence type="ECO:0000313" key="3">
    <source>
        <dbReference type="EMBL" id="KAK5166262.1"/>
    </source>
</evidence>
<evidence type="ECO:0000259" key="2">
    <source>
        <dbReference type="Pfam" id="PF26534"/>
    </source>
</evidence>
<sequence length="234" mass="25678">MRSLALAIFPFLTFTAASEWLDLEPRSSGHFNCMGRLDAKKIANNFRDLINLEFNTTLARVSMTPNFHDYSDGVNELVNAGCPGPNTLGEATFSSREEFIMGQSTQPPIPFQILNLWHTCTSVHLRWRSSAPGPIHPELPVTGLVAIDTVPNPDGSNCEQPWLMETVYSEFNSGAWLTDLGNFTASCTKAGTPKKPNVMMKAKEACDEVETESNVQSNVQSNSTLSTVAYARAT</sequence>
<feature type="signal peptide" evidence="1">
    <location>
        <begin position="1"/>
        <end position="17"/>
    </location>
</feature>
<proteinExistence type="predicted"/>
<organism evidence="3 4">
    <name type="scientific">Saxophila tyrrhenica</name>
    <dbReference type="NCBI Taxonomy" id="1690608"/>
    <lineage>
        <taxon>Eukaryota</taxon>
        <taxon>Fungi</taxon>
        <taxon>Dikarya</taxon>
        <taxon>Ascomycota</taxon>
        <taxon>Pezizomycotina</taxon>
        <taxon>Dothideomycetes</taxon>
        <taxon>Dothideomycetidae</taxon>
        <taxon>Mycosphaerellales</taxon>
        <taxon>Extremaceae</taxon>
        <taxon>Saxophila</taxon>
    </lineage>
</organism>
<feature type="chain" id="PRO_5043821605" description="NTF2-like domain-containing protein" evidence="1">
    <location>
        <begin position="18"/>
        <end position="234"/>
    </location>
</feature>
<dbReference type="EMBL" id="JAVRRT010000014">
    <property type="protein sequence ID" value="KAK5166262.1"/>
    <property type="molecule type" value="Genomic_DNA"/>
</dbReference>
<evidence type="ECO:0000256" key="1">
    <source>
        <dbReference type="SAM" id="SignalP"/>
    </source>
</evidence>
<dbReference type="Proteomes" id="UP001337655">
    <property type="component" value="Unassembled WGS sequence"/>
</dbReference>
<evidence type="ECO:0000313" key="4">
    <source>
        <dbReference type="Proteomes" id="UP001337655"/>
    </source>
</evidence>
<dbReference type="RefSeq" id="XP_064656215.1">
    <property type="nucleotide sequence ID" value="XM_064805755.1"/>
</dbReference>
<dbReference type="Pfam" id="PF26534">
    <property type="entry name" value="NTF2_7"/>
    <property type="match status" value="1"/>
</dbReference>
<feature type="domain" description="NTF2-like" evidence="2">
    <location>
        <begin position="32"/>
        <end position="182"/>
    </location>
</feature>